<gene>
    <name evidence="2" type="ORF">SAMN05878282_101505</name>
</gene>
<organism evidence="2 3">
    <name type="scientific">Aquipseudomonas alcaligenes</name>
    <name type="common">Pseudomonas alcaligenes</name>
    <dbReference type="NCBI Taxonomy" id="43263"/>
    <lineage>
        <taxon>Bacteria</taxon>
        <taxon>Pseudomonadati</taxon>
        <taxon>Pseudomonadota</taxon>
        <taxon>Gammaproteobacteria</taxon>
        <taxon>Pseudomonadales</taxon>
        <taxon>Pseudomonadaceae</taxon>
        <taxon>Aquipseudomonas</taxon>
    </lineage>
</organism>
<protein>
    <recommendedName>
        <fullName evidence="4">Secreted protein</fullName>
    </recommendedName>
</protein>
<dbReference type="RefSeq" id="WP_076423784.1">
    <property type="nucleotide sequence ID" value="NZ_FTMP01000001.1"/>
</dbReference>
<name>A0A1N6NS49_AQUAC</name>
<evidence type="ECO:0000313" key="2">
    <source>
        <dbReference type="EMBL" id="SIP94914.1"/>
    </source>
</evidence>
<reference evidence="2 3" key="1">
    <citation type="submission" date="2017-01" db="EMBL/GenBank/DDBJ databases">
        <authorList>
            <person name="Mah S.A."/>
            <person name="Swanson W.J."/>
            <person name="Moy G.W."/>
            <person name="Vacquier V.D."/>
        </authorList>
    </citation>
    <scope>NUCLEOTIDE SEQUENCE [LARGE SCALE GENOMIC DNA]</scope>
    <source>
        <strain evidence="2 3">RU36E</strain>
    </source>
</reference>
<dbReference type="EMBL" id="FTMP01000001">
    <property type="protein sequence ID" value="SIP94914.1"/>
    <property type="molecule type" value="Genomic_DNA"/>
</dbReference>
<accession>A0A1N6NS49</accession>
<feature type="signal peptide" evidence="1">
    <location>
        <begin position="1"/>
        <end position="24"/>
    </location>
</feature>
<evidence type="ECO:0000313" key="3">
    <source>
        <dbReference type="Proteomes" id="UP000185841"/>
    </source>
</evidence>
<sequence>MQLSTPHALLLFLLLTLINGPALAGKGQVAGGGIARTIECNQNIARYLELDEQRRQRSDTPPCREAFRLSRRFLLA</sequence>
<evidence type="ECO:0008006" key="4">
    <source>
        <dbReference type="Google" id="ProtNLM"/>
    </source>
</evidence>
<proteinExistence type="predicted"/>
<evidence type="ECO:0000256" key="1">
    <source>
        <dbReference type="SAM" id="SignalP"/>
    </source>
</evidence>
<feature type="chain" id="PRO_5013134005" description="Secreted protein" evidence="1">
    <location>
        <begin position="25"/>
        <end position="76"/>
    </location>
</feature>
<dbReference type="AlphaFoldDB" id="A0A1N6NS49"/>
<keyword evidence="1" id="KW-0732">Signal</keyword>
<dbReference type="Proteomes" id="UP000185841">
    <property type="component" value="Unassembled WGS sequence"/>
</dbReference>